<dbReference type="InterPro" id="IPR003959">
    <property type="entry name" value="ATPase_AAA_core"/>
</dbReference>
<dbReference type="PIRSF" id="PIRSF034888">
    <property type="entry name" value="P-loop_UCP034888"/>
    <property type="match status" value="1"/>
</dbReference>
<dbReference type="GO" id="GO:0016887">
    <property type="term" value="F:ATP hydrolysis activity"/>
    <property type="evidence" value="ECO:0007669"/>
    <property type="project" value="InterPro"/>
</dbReference>
<dbReference type="RefSeq" id="WP_110580006.1">
    <property type="nucleotide sequence ID" value="NZ_BDSG01000095.1"/>
</dbReference>
<protein>
    <recommendedName>
        <fullName evidence="5">DNA replication and repair protein RecF</fullName>
    </recommendedName>
</protein>
<evidence type="ECO:0000313" key="4">
    <source>
        <dbReference type="Proteomes" id="UP000248272"/>
    </source>
</evidence>
<sequence>MLESLVLKNFKIFENQSFDLKPLTLLSGLNSSGKSTLLQSLLLLRQSYKQDLLPKEGLALNGDLVRIGTAKDALFEGAKEDSITFEITSADHGKSSWIFEYDPNSDVLQLSPLFQDTIPQDIYRSNLFTDKFYYLRAERMSPSPHFEISEFQVKQHKQLGSKGEFTAHFLSIYEEEKIIDSKLEHPQAISTSFKNQVEAWIGEISPGTRIIISSHPEMDLVSLQYSYGLSNPYRPTNTGFGITYILPIVVALLSSTTDTLILLENPEAHLHPKGQSKIGELLALAASCGIQIIVETHSDHVLNGIRRAVKNKKIDAQDVRIHYFQRYLKQGQAVSEVISPILYQDGGIDQWPDGFFDQVEKDLMELL</sequence>
<dbReference type="Pfam" id="PF13304">
    <property type="entry name" value="AAA_21"/>
    <property type="match status" value="1"/>
</dbReference>
<dbReference type="Proteomes" id="UP000248272">
    <property type="component" value="Unassembled WGS sequence"/>
</dbReference>
<dbReference type="PANTHER" id="PTHR43581:SF2">
    <property type="entry name" value="EXCINUCLEASE ATPASE SUBUNIT"/>
    <property type="match status" value="1"/>
</dbReference>
<dbReference type="PANTHER" id="PTHR43581">
    <property type="entry name" value="ATP/GTP PHOSPHATASE"/>
    <property type="match status" value="1"/>
</dbReference>
<reference evidence="3 4" key="1">
    <citation type="journal article" date="2018" name="Front. Microbiol.">
        <title>Adaptation of the Freshwater Bloom-Forming Cyanobacterium Microcystis aeruginosa to Brackish Water Is Driven by Recent Horizontal Transfer of Sucrose Genes.</title>
        <authorList>
            <person name="Tanabe Y."/>
            <person name="Hodoki Y."/>
            <person name="Sano T."/>
            <person name="Tada K."/>
            <person name="Watanabe M.M."/>
        </authorList>
    </citation>
    <scope>NUCLEOTIDE SEQUENCE [LARGE SCALE GENOMIC DNA]</scope>
    <source>
        <strain evidence="3 4">Sj</strain>
    </source>
</reference>
<accession>A0A2Z6URZ8</accession>
<organism evidence="3 4">
    <name type="scientific">Microcystis aeruginosa Sj</name>
    <dbReference type="NCBI Taxonomy" id="1979544"/>
    <lineage>
        <taxon>Bacteria</taxon>
        <taxon>Bacillati</taxon>
        <taxon>Cyanobacteriota</taxon>
        <taxon>Cyanophyceae</taxon>
        <taxon>Oscillatoriophycideae</taxon>
        <taxon>Chroococcales</taxon>
        <taxon>Microcystaceae</taxon>
        <taxon>Microcystis</taxon>
    </lineage>
</organism>
<dbReference type="SUPFAM" id="SSF52540">
    <property type="entry name" value="P-loop containing nucleoside triphosphate hydrolases"/>
    <property type="match status" value="1"/>
</dbReference>
<feature type="domain" description="ATPase AAA-type core" evidence="2">
    <location>
        <begin position="23"/>
        <end position="303"/>
    </location>
</feature>
<evidence type="ECO:0000259" key="2">
    <source>
        <dbReference type="Pfam" id="PF13304"/>
    </source>
</evidence>
<dbReference type="InterPro" id="IPR027417">
    <property type="entry name" value="P-loop_NTPase"/>
</dbReference>
<evidence type="ECO:0008006" key="5">
    <source>
        <dbReference type="Google" id="ProtNLM"/>
    </source>
</evidence>
<name>A0A2Z6URZ8_MICAE</name>
<proteinExistence type="predicted"/>
<evidence type="ECO:0000259" key="1">
    <source>
        <dbReference type="Pfam" id="PF12476"/>
    </source>
</evidence>
<evidence type="ECO:0000313" key="3">
    <source>
        <dbReference type="EMBL" id="GBL11799.1"/>
    </source>
</evidence>
<dbReference type="Pfam" id="PF12476">
    <property type="entry name" value="DUF3696"/>
    <property type="match status" value="1"/>
</dbReference>
<comment type="caution">
    <text evidence="3">The sequence shown here is derived from an EMBL/GenBank/DDBJ whole genome shotgun (WGS) entry which is preliminary data.</text>
</comment>
<dbReference type="InterPro" id="IPR022532">
    <property type="entry name" value="DUF3696"/>
</dbReference>
<gene>
    <name evidence="3" type="ORF">MSj_03308</name>
</gene>
<dbReference type="AlphaFoldDB" id="A0A2Z6URZ8"/>
<dbReference type="InterPro" id="IPR051396">
    <property type="entry name" value="Bact_Antivir_Def_Nuclease"/>
</dbReference>
<dbReference type="EMBL" id="BDSG01000095">
    <property type="protein sequence ID" value="GBL11799.1"/>
    <property type="molecule type" value="Genomic_DNA"/>
</dbReference>
<feature type="domain" description="DUF3696" evidence="1">
    <location>
        <begin position="314"/>
        <end position="366"/>
    </location>
</feature>
<dbReference type="InterPro" id="IPR014592">
    <property type="entry name" value="P-loop_UCP034888"/>
</dbReference>
<dbReference type="GO" id="GO:0005524">
    <property type="term" value="F:ATP binding"/>
    <property type="evidence" value="ECO:0007669"/>
    <property type="project" value="InterPro"/>
</dbReference>
<dbReference type="Gene3D" id="3.40.50.300">
    <property type="entry name" value="P-loop containing nucleotide triphosphate hydrolases"/>
    <property type="match status" value="1"/>
</dbReference>